<dbReference type="EC" id="2.7.11.1" evidence="1"/>
<dbReference type="PROSITE" id="PS50011">
    <property type="entry name" value="PROTEIN_KINASE_DOM"/>
    <property type="match status" value="1"/>
</dbReference>
<keyword evidence="4" id="KW-0547">Nucleotide-binding</keyword>
<evidence type="ECO:0000256" key="1">
    <source>
        <dbReference type="ARBA" id="ARBA00012513"/>
    </source>
</evidence>
<feature type="compositionally biased region" description="Pro residues" evidence="7">
    <location>
        <begin position="536"/>
        <end position="549"/>
    </location>
</feature>
<feature type="compositionally biased region" description="Low complexity" evidence="7">
    <location>
        <begin position="79"/>
        <end position="100"/>
    </location>
</feature>
<dbReference type="RefSeq" id="WP_344098934.1">
    <property type="nucleotide sequence ID" value="NZ_BAAANL010000001.1"/>
</dbReference>
<keyword evidence="10" id="KW-1185">Reference proteome</keyword>
<dbReference type="Gene3D" id="1.10.510.10">
    <property type="entry name" value="Transferase(Phosphotransferase) domain 1"/>
    <property type="match status" value="1"/>
</dbReference>
<dbReference type="PANTHER" id="PTHR43289:SF6">
    <property type="entry name" value="SERINE_THREONINE-PROTEIN KINASE NEKL-3"/>
    <property type="match status" value="1"/>
</dbReference>
<reference evidence="10" key="1">
    <citation type="journal article" date="2019" name="Int. J. Syst. Evol. Microbiol.">
        <title>The Global Catalogue of Microorganisms (GCM) 10K type strain sequencing project: providing services to taxonomists for standard genome sequencing and annotation.</title>
        <authorList>
            <consortium name="The Broad Institute Genomics Platform"/>
            <consortium name="The Broad Institute Genome Sequencing Center for Infectious Disease"/>
            <person name="Wu L."/>
            <person name="Ma J."/>
        </authorList>
    </citation>
    <scope>NUCLEOTIDE SEQUENCE [LARGE SCALE GENOMIC DNA]</scope>
    <source>
        <strain evidence="10">JCM 14326</strain>
    </source>
</reference>
<dbReference type="CDD" id="cd14014">
    <property type="entry name" value="STKc_PknB_like"/>
    <property type="match status" value="1"/>
</dbReference>
<comment type="caution">
    <text evidence="9">The sequence shown here is derived from an EMBL/GenBank/DDBJ whole genome shotgun (WGS) entry which is preliminary data.</text>
</comment>
<feature type="compositionally biased region" description="Polar residues" evidence="7">
    <location>
        <begin position="592"/>
        <end position="601"/>
    </location>
</feature>
<sequence length="721" mass="71806">MTITPKTPGEGEADDHEPGAARSSNEPAAADQDQPAGEGEDAAAPEPAGSTDEPAAGTAGDPGNADAGPTPSDADDDAAGAADDSAADEAASAADATPAERAGDLGADDDSGADGDGNPGADGAPEADGPGADGADADDADGPGADGDRTQLDLSGATAEPERHGGHVTLGGRYELGDVLGTGATFTVYEARPIEDGDDGEWPLVVKVLHPHLVHDEFSRASLQREVEASERFDHPGVVKVLATGEDDVAGAVVPWTVMRRFPGRLLSEAAAGGGLPWQTALEIVADLLDGVGAVHDAGLVHRDIAPRNVMVLEREDGTYGVGLLDLGLTAPGGGDGDGETVSGSIIGMSPEQAKGQPLDLRSDLYAVGALLYYTITGHAPYERAAAQDVLRAHVEAPVPAPSARKPLVPGSVDRIVARAMAKNPVRRYPDAAGMAATIRSLIVPRDRTAGLPLPPGPTEDIARPGEPTERLDQVGGGTLRVGQIADDAAGHGRTTVVGAYVPSDEAGATETLAPVPPAPGEAARTGAIRAVSPGERPPVLPGPVPGPPGEEKPRRGRVVALAVAGVLVLGAGGVALASLLDGLGGTPQPSVSITKMASTQPKPSPSSSPSPDESGDVYEPPVVPEVSEPSVSATPSVSPSPSSSPSLSMEPTDEATPSVGPSDEATPSSEPTDGVTGEPSAEPTDGASEPAGEPSSEPSGGGGGGSGDDGDGSPKINVED</sequence>
<evidence type="ECO:0000259" key="8">
    <source>
        <dbReference type="PROSITE" id="PS50011"/>
    </source>
</evidence>
<dbReference type="InterPro" id="IPR020635">
    <property type="entry name" value="Tyr_kinase_cat_dom"/>
</dbReference>
<evidence type="ECO:0000313" key="10">
    <source>
        <dbReference type="Proteomes" id="UP001501094"/>
    </source>
</evidence>
<feature type="region of interest" description="Disordered" evidence="7">
    <location>
        <begin position="448"/>
        <end position="468"/>
    </location>
</feature>
<protein>
    <recommendedName>
        <fullName evidence="1">non-specific serine/threonine protein kinase</fullName>
        <ecNumber evidence="1">2.7.11.1</ecNumber>
    </recommendedName>
</protein>
<evidence type="ECO:0000256" key="5">
    <source>
        <dbReference type="ARBA" id="ARBA00022777"/>
    </source>
</evidence>
<name>A0ABP4ZC41_9MICO</name>
<keyword evidence="6" id="KW-0067">ATP-binding</keyword>
<keyword evidence="3" id="KW-0808">Transferase</keyword>
<evidence type="ECO:0000256" key="3">
    <source>
        <dbReference type="ARBA" id="ARBA00022679"/>
    </source>
</evidence>
<evidence type="ECO:0000256" key="6">
    <source>
        <dbReference type="ARBA" id="ARBA00022840"/>
    </source>
</evidence>
<dbReference type="PANTHER" id="PTHR43289">
    <property type="entry name" value="MITOGEN-ACTIVATED PROTEIN KINASE KINASE KINASE 20-RELATED"/>
    <property type="match status" value="1"/>
</dbReference>
<evidence type="ECO:0000256" key="7">
    <source>
        <dbReference type="SAM" id="MobiDB-lite"/>
    </source>
</evidence>
<dbReference type="Pfam" id="PF00069">
    <property type="entry name" value="Pkinase"/>
    <property type="match status" value="1"/>
</dbReference>
<feature type="compositionally biased region" description="Low complexity" evidence="7">
    <location>
        <begin position="121"/>
        <end position="134"/>
    </location>
</feature>
<feature type="region of interest" description="Disordered" evidence="7">
    <location>
        <begin position="592"/>
        <end position="721"/>
    </location>
</feature>
<keyword evidence="2" id="KW-0723">Serine/threonine-protein kinase</keyword>
<evidence type="ECO:0000256" key="4">
    <source>
        <dbReference type="ARBA" id="ARBA00022741"/>
    </source>
</evidence>
<proteinExistence type="predicted"/>
<dbReference type="InterPro" id="IPR008266">
    <property type="entry name" value="Tyr_kinase_AS"/>
</dbReference>
<dbReference type="PROSITE" id="PS00109">
    <property type="entry name" value="PROTEIN_KINASE_TYR"/>
    <property type="match status" value="1"/>
</dbReference>
<organism evidence="9 10">
    <name type="scientific">Myceligenerans crystallogenes</name>
    <dbReference type="NCBI Taxonomy" id="316335"/>
    <lineage>
        <taxon>Bacteria</taxon>
        <taxon>Bacillati</taxon>
        <taxon>Actinomycetota</taxon>
        <taxon>Actinomycetes</taxon>
        <taxon>Micrococcales</taxon>
        <taxon>Promicromonosporaceae</taxon>
        <taxon>Myceligenerans</taxon>
    </lineage>
</organism>
<evidence type="ECO:0000313" key="9">
    <source>
        <dbReference type="EMBL" id="GAA1850337.1"/>
    </source>
</evidence>
<accession>A0ABP4ZC41</accession>
<gene>
    <name evidence="9" type="ORF">GCM10009751_03360</name>
</gene>
<dbReference type="EMBL" id="BAAANL010000001">
    <property type="protein sequence ID" value="GAA1850337.1"/>
    <property type="molecule type" value="Genomic_DNA"/>
</dbReference>
<feature type="domain" description="Protein kinase" evidence="8">
    <location>
        <begin position="174"/>
        <end position="443"/>
    </location>
</feature>
<feature type="compositionally biased region" description="Low complexity" evidence="7">
    <location>
        <begin position="687"/>
        <end position="699"/>
    </location>
</feature>
<feature type="region of interest" description="Disordered" evidence="7">
    <location>
        <begin position="1"/>
        <end position="172"/>
    </location>
</feature>
<evidence type="ECO:0000256" key="2">
    <source>
        <dbReference type="ARBA" id="ARBA00022527"/>
    </source>
</evidence>
<dbReference type="InterPro" id="IPR000719">
    <property type="entry name" value="Prot_kinase_dom"/>
</dbReference>
<dbReference type="InterPro" id="IPR011009">
    <property type="entry name" value="Kinase-like_dom_sf"/>
</dbReference>
<dbReference type="Gene3D" id="3.30.200.20">
    <property type="entry name" value="Phosphorylase Kinase, domain 1"/>
    <property type="match status" value="1"/>
</dbReference>
<keyword evidence="5" id="KW-0418">Kinase</keyword>
<dbReference type="SMART" id="SM00219">
    <property type="entry name" value="TyrKc"/>
    <property type="match status" value="1"/>
</dbReference>
<feature type="compositionally biased region" description="Low complexity" evidence="7">
    <location>
        <begin position="625"/>
        <end position="651"/>
    </location>
</feature>
<dbReference type="SUPFAM" id="SSF56112">
    <property type="entry name" value="Protein kinase-like (PK-like)"/>
    <property type="match status" value="1"/>
</dbReference>
<dbReference type="Proteomes" id="UP001501094">
    <property type="component" value="Unassembled WGS sequence"/>
</dbReference>
<feature type="region of interest" description="Disordered" evidence="7">
    <location>
        <begin position="531"/>
        <end position="554"/>
    </location>
</feature>